<protein>
    <submittedName>
        <fullName evidence="2">GRB2-associated-binding protein 2</fullName>
    </submittedName>
</protein>
<keyword evidence="3" id="KW-1185">Reference proteome</keyword>
<reference evidence="2" key="1">
    <citation type="submission" date="2020-03" db="EMBL/GenBank/DDBJ databases">
        <title>Studies in the Genomics of Life Span.</title>
        <authorList>
            <person name="Glass D."/>
        </authorList>
    </citation>
    <scope>NUCLEOTIDE SEQUENCE</scope>
    <source>
        <strain evidence="2">SUZIE</strain>
        <tissue evidence="2">Muscle</tissue>
    </source>
</reference>
<gene>
    <name evidence="2" type="ORF">SUZIE_151190</name>
</gene>
<dbReference type="AlphaFoldDB" id="A0AA41SW62"/>
<sequence>MVPMSACSMVKPKASLSHLSYNGTTQGLDITAVASPSTWPPRATPKAVPHAPRQTDSDDPYIFMADTKTPLLAIQIPKTSVMDKNQSTVVAAATGNKAMATPYHPHKPSHVETSPQMYLSQDPVVRKKGRTISFSVTMPWCRDSSAVDSSHHHQAFFSETCKHSLRDTEIAGPFTQSRSLGDSFHQAAESHVGHLDEVGSEDVYMPMSTLPSTLLAMEKAGGNTQIIHNPRNPGSPHFVPLSCSPSTLLSQKDLIRRRKIQPPTVDRSLKSGQKGKYTHSMFHFSTIFKLCLIYLVLDGSWSWA</sequence>
<dbReference type="Proteomes" id="UP001166674">
    <property type="component" value="Unassembled WGS sequence"/>
</dbReference>
<evidence type="ECO:0000256" key="1">
    <source>
        <dbReference type="SAM" id="MobiDB-lite"/>
    </source>
</evidence>
<feature type="region of interest" description="Disordered" evidence="1">
    <location>
        <begin position="37"/>
        <end position="59"/>
    </location>
</feature>
<evidence type="ECO:0000313" key="2">
    <source>
        <dbReference type="EMBL" id="MBZ3879088.1"/>
    </source>
</evidence>
<organism evidence="2 3">
    <name type="scientific">Sciurus carolinensis</name>
    <name type="common">Eastern gray squirrel</name>
    <dbReference type="NCBI Taxonomy" id="30640"/>
    <lineage>
        <taxon>Eukaryota</taxon>
        <taxon>Metazoa</taxon>
        <taxon>Chordata</taxon>
        <taxon>Craniata</taxon>
        <taxon>Vertebrata</taxon>
        <taxon>Euteleostomi</taxon>
        <taxon>Mammalia</taxon>
        <taxon>Eutheria</taxon>
        <taxon>Euarchontoglires</taxon>
        <taxon>Glires</taxon>
        <taxon>Rodentia</taxon>
        <taxon>Sciuromorpha</taxon>
        <taxon>Sciuridae</taxon>
        <taxon>Sciurinae</taxon>
        <taxon>Sciurini</taxon>
        <taxon>Sciurus</taxon>
    </lineage>
</organism>
<evidence type="ECO:0000313" key="3">
    <source>
        <dbReference type="Proteomes" id="UP001166674"/>
    </source>
</evidence>
<name>A0AA41SW62_SCICA</name>
<comment type="caution">
    <text evidence="2">The sequence shown here is derived from an EMBL/GenBank/DDBJ whole genome shotgun (WGS) entry which is preliminary data.</text>
</comment>
<proteinExistence type="predicted"/>
<dbReference type="EMBL" id="JAATJV010347400">
    <property type="protein sequence ID" value="MBZ3879088.1"/>
    <property type="molecule type" value="Genomic_DNA"/>
</dbReference>
<accession>A0AA41SW62</accession>